<keyword evidence="7" id="KW-0560">Oxidoreductase</keyword>
<feature type="signal peptide" evidence="17">
    <location>
        <begin position="1"/>
        <end position="20"/>
    </location>
</feature>
<evidence type="ECO:0000256" key="17">
    <source>
        <dbReference type="SAM" id="SignalP"/>
    </source>
</evidence>
<evidence type="ECO:0000256" key="13">
    <source>
        <dbReference type="ARBA" id="ARBA00044502"/>
    </source>
</evidence>
<dbReference type="GO" id="GO:0005576">
    <property type="term" value="C:extracellular region"/>
    <property type="evidence" value="ECO:0007669"/>
    <property type="project" value="UniProtKB-SubCell"/>
</dbReference>
<keyword evidence="3" id="KW-0964">Secreted</keyword>
<evidence type="ECO:0000256" key="2">
    <source>
        <dbReference type="ARBA" id="ARBA00004613"/>
    </source>
</evidence>
<evidence type="ECO:0000256" key="7">
    <source>
        <dbReference type="ARBA" id="ARBA00023002"/>
    </source>
</evidence>
<gene>
    <name evidence="19" type="ORF">QCA50_015209</name>
</gene>
<dbReference type="EMBL" id="JASBNA010000039">
    <property type="protein sequence ID" value="KAK7681861.1"/>
    <property type="molecule type" value="Genomic_DNA"/>
</dbReference>
<dbReference type="InterPro" id="IPR049892">
    <property type="entry name" value="AA9"/>
</dbReference>
<dbReference type="GO" id="GO:0046872">
    <property type="term" value="F:metal ion binding"/>
    <property type="evidence" value="ECO:0007669"/>
    <property type="project" value="UniProtKB-KW"/>
</dbReference>
<keyword evidence="8" id="KW-0186">Copper</keyword>
<keyword evidence="10" id="KW-1015">Disulfide bond</keyword>
<evidence type="ECO:0000313" key="20">
    <source>
        <dbReference type="Proteomes" id="UP001385951"/>
    </source>
</evidence>
<keyword evidence="9" id="KW-0503">Monooxygenase</keyword>
<organism evidence="19 20">
    <name type="scientific">Cerrena zonata</name>
    <dbReference type="NCBI Taxonomy" id="2478898"/>
    <lineage>
        <taxon>Eukaryota</taxon>
        <taxon>Fungi</taxon>
        <taxon>Dikarya</taxon>
        <taxon>Basidiomycota</taxon>
        <taxon>Agaricomycotina</taxon>
        <taxon>Agaricomycetes</taxon>
        <taxon>Polyporales</taxon>
        <taxon>Cerrenaceae</taxon>
        <taxon>Cerrena</taxon>
    </lineage>
</organism>
<comment type="caution">
    <text evidence="19">The sequence shown here is derived from an EMBL/GenBank/DDBJ whole genome shotgun (WGS) entry which is preliminary data.</text>
</comment>
<evidence type="ECO:0000256" key="4">
    <source>
        <dbReference type="ARBA" id="ARBA00022723"/>
    </source>
</evidence>
<dbReference type="Proteomes" id="UP001385951">
    <property type="component" value="Unassembled WGS sequence"/>
</dbReference>
<keyword evidence="11" id="KW-0119">Carbohydrate metabolism</keyword>
<comment type="catalytic activity">
    <reaction evidence="14">
        <text>[(1-&gt;4)-beta-D-glucosyl]n+m + reduced acceptor + O2 = 4-dehydro-beta-D-glucosyl-[(1-&gt;4)-beta-D-glucosyl]n-1 + [(1-&gt;4)-beta-D-glucosyl]m + acceptor + H2O.</text>
        <dbReference type="EC" id="1.14.99.56"/>
    </reaction>
</comment>
<proteinExistence type="inferred from homology"/>
<dbReference type="CDD" id="cd21175">
    <property type="entry name" value="LPMO_AA9"/>
    <property type="match status" value="1"/>
</dbReference>
<evidence type="ECO:0000256" key="11">
    <source>
        <dbReference type="ARBA" id="ARBA00023277"/>
    </source>
</evidence>
<dbReference type="GO" id="GO:0004497">
    <property type="term" value="F:monooxygenase activity"/>
    <property type="evidence" value="ECO:0007669"/>
    <property type="project" value="UniProtKB-KW"/>
</dbReference>
<protein>
    <recommendedName>
        <fullName evidence="15">lytic cellulose monooxygenase (C4-dehydrogenating)</fullName>
        <ecNumber evidence="15">1.14.99.56</ecNumber>
    </recommendedName>
</protein>
<evidence type="ECO:0000256" key="9">
    <source>
        <dbReference type="ARBA" id="ARBA00023033"/>
    </source>
</evidence>
<dbReference type="GO" id="GO:0030245">
    <property type="term" value="P:cellulose catabolic process"/>
    <property type="evidence" value="ECO:0007669"/>
    <property type="project" value="UniProtKB-KW"/>
</dbReference>
<evidence type="ECO:0000256" key="1">
    <source>
        <dbReference type="ARBA" id="ARBA00001973"/>
    </source>
</evidence>
<reference evidence="19 20" key="1">
    <citation type="submission" date="2022-09" db="EMBL/GenBank/DDBJ databases">
        <authorList>
            <person name="Palmer J.M."/>
        </authorList>
    </citation>
    <scope>NUCLEOTIDE SEQUENCE [LARGE SCALE GENOMIC DNA]</scope>
    <source>
        <strain evidence="19 20">DSM 7382</strain>
    </source>
</reference>
<comment type="cofactor">
    <cofactor evidence="1">
        <name>Cu(2+)</name>
        <dbReference type="ChEBI" id="CHEBI:29036"/>
    </cofactor>
</comment>
<evidence type="ECO:0000256" key="12">
    <source>
        <dbReference type="ARBA" id="ARBA00023326"/>
    </source>
</evidence>
<evidence type="ECO:0000313" key="19">
    <source>
        <dbReference type="EMBL" id="KAK7681861.1"/>
    </source>
</evidence>
<dbReference type="PANTHER" id="PTHR33353:SF10">
    <property type="entry name" value="ENDO-BETA-1,4-GLUCANASE D"/>
    <property type="match status" value="1"/>
</dbReference>
<evidence type="ECO:0000256" key="14">
    <source>
        <dbReference type="ARBA" id="ARBA00045077"/>
    </source>
</evidence>
<keyword evidence="5 17" id="KW-0732">Signal</keyword>
<dbReference type="EC" id="1.14.99.56" evidence="15"/>
<dbReference type="Pfam" id="PF03443">
    <property type="entry name" value="AA9"/>
    <property type="match status" value="1"/>
</dbReference>
<dbReference type="AlphaFoldDB" id="A0AAW0FME4"/>
<dbReference type="PANTHER" id="PTHR33353">
    <property type="entry name" value="PUTATIVE (AFU_ORTHOLOGUE AFUA_1G12560)-RELATED"/>
    <property type="match status" value="1"/>
</dbReference>
<sequence length="307" mass="32611">MKSFTTLFVSTLALLPYVCAHGFVSQLIIDGKAYEGNDPNQGETQPSPIRLIDDPSPVKGANNPAVNCGPNAKIAQVVAPANPGSNMTFSWHSGDDAKPDWPHDTGPMITYMAECTGTTCDKFDAANAKWFKIHEVGRQPNQVDWVQKLIMGGGSLSVFVPKDLKAGDYLVRHEIIALHLAKNPGGAEFYPSCSQIRVGGNGSSVANNTVSLPGAYKDTDPGILVDVFSNPTDPYVFPGPPVASLISASGAVSNASNDTDPSSTASSASSAPSATASPTNKSCYMMVDERGIKRRYSRIMRSVLPRF</sequence>
<feature type="region of interest" description="Disordered" evidence="16">
    <location>
        <begin position="253"/>
        <end position="279"/>
    </location>
</feature>
<evidence type="ECO:0000256" key="15">
    <source>
        <dbReference type="ARBA" id="ARBA00047174"/>
    </source>
</evidence>
<accession>A0AAW0FME4</accession>
<evidence type="ECO:0000256" key="6">
    <source>
        <dbReference type="ARBA" id="ARBA00023001"/>
    </source>
</evidence>
<dbReference type="Gene3D" id="2.70.50.70">
    <property type="match status" value="1"/>
</dbReference>
<comment type="subcellular location">
    <subcellularLocation>
        <location evidence="2">Secreted</location>
    </subcellularLocation>
</comment>
<evidence type="ECO:0000256" key="16">
    <source>
        <dbReference type="SAM" id="MobiDB-lite"/>
    </source>
</evidence>
<evidence type="ECO:0000256" key="3">
    <source>
        <dbReference type="ARBA" id="ARBA00022525"/>
    </source>
</evidence>
<feature type="domain" description="Auxiliary Activity family 9 catalytic" evidence="18">
    <location>
        <begin position="21"/>
        <end position="232"/>
    </location>
</feature>
<name>A0AAW0FME4_9APHY</name>
<evidence type="ECO:0000256" key="5">
    <source>
        <dbReference type="ARBA" id="ARBA00022729"/>
    </source>
</evidence>
<keyword evidence="4" id="KW-0479">Metal-binding</keyword>
<evidence type="ECO:0000256" key="8">
    <source>
        <dbReference type="ARBA" id="ARBA00023008"/>
    </source>
</evidence>
<feature type="chain" id="PRO_5043990402" description="lytic cellulose monooxygenase (C4-dehydrogenating)" evidence="17">
    <location>
        <begin position="21"/>
        <end position="307"/>
    </location>
</feature>
<comment type="similarity">
    <text evidence="13">Belongs to the polysaccharide monooxygenase AA9 family.</text>
</comment>
<feature type="compositionally biased region" description="Low complexity" evidence="16">
    <location>
        <begin position="255"/>
        <end position="279"/>
    </location>
</feature>
<keyword evidence="6" id="KW-0136">Cellulose degradation</keyword>
<keyword evidence="12" id="KW-0624">Polysaccharide degradation</keyword>
<evidence type="ECO:0000259" key="18">
    <source>
        <dbReference type="Pfam" id="PF03443"/>
    </source>
</evidence>
<evidence type="ECO:0000256" key="10">
    <source>
        <dbReference type="ARBA" id="ARBA00023157"/>
    </source>
</evidence>
<keyword evidence="20" id="KW-1185">Reference proteome</keyword>
<dbReference type="InterPro" id="IPR005103">
    <property type="entry name" value="AA9_LPMO"/>
</dbReference>